<evidence type="ECO:0000313" key="1">
    <source>
        <dbReference type="EMBL" id="QHT05784.1"/>
    </source>
</evidence>
<sequence length="171" mass="19080">MALITAPQFDMPSNEYEFHTVIIDTFDYTLSNKTDFTSFLPTPLENVVQAQLMAATITSTGGTTQTAFHIGIEELRSYFSQRGKEDLGDSTDNHLNGVFGTIIGQHTALTVGGPTRVVLFKNDYPIIQSYHNPIRKLDRLTFNIDKQDGTAATMVDGMFVFRFTCKKKNLA</sequence>
<proteinExistence type="predicted"/>
<name>A0A6C0CQ16_9ZZZZ</name>
<protein>
    <submittedName>
        <fullName evidence="1">Uncharacterized protein</fullName>
    </submittedName>
</protein>
<dbReference type="EMBL" id="MN739459">
    <property type="protein sequence ID" value="QHT05784.1"/>
    <property type="molecule type" value="Genomic_DNA"/>
</dbReference>
<accession>A0A6C0CQ16</accession>
<dbReference type="AlphaFoldDB" id="A0A6C0CQ16"/>
<reference evidence="1" key="1">
    <citation type="journal article" date="2020" name="Nature">
        <title>Giant virus diversity and host interactions through global metagenomics.</title>
        <authorList>
            <person name="Schulz F."/>
            <person name="Roux S."/>
            <person name="Paez-Espino D."/>
            <person name="Jungbluth S."/>
            <person name="Walsh D.A."/>
            <person name="Denef V.J."/>
            <person name="McMahon K.D."/>
            <person name="Konstantinidis K.T."/>
            <person name="Eloe-Fadrosh E.A."/>
            <person name="Kyrpides N.C."/>
            <person name="Woyke T."/>
        </authorList>
    </citation>
    <scope>NUCLEOTIDE SEQUENCE</scope>
    <source>
        <strain evidence="1">GVMAG-M-3300021389-45</strain>
    </source>
</reference>
<organism evidence="1">
    <name type="scientific">viral metagenome</name>
    <dbReference type="NCBI Taxonomy" id="1070528"/>
    <lineage>
        <taxon>unclassified sequences</taxon>
        <taxon>metagenomes</taxon>
        <taxon>organismal metagenomes</taxon>
    </lineage>
</organism>